<evidence type="ECO:0000256" key="2">
    <source>
        <dbReference type="ARBA" id="ARBA00006679"/>
    </source>
</evidence>
<gene>
    <name evidence="8" type="ORF">EAS61_28460</name>
</gene>
<evidence type="ECO:0000256" key="6">
    <source>
        <dbReference type="ARBA" id="ARBA00023136"/>
    </source>
</evidence>
<dbReference type="AlphaFoldDB" id="A0A4Q0QDV8"/>
<keyword evidence="5 7" id="KW-1133">Transmembrane helix</keyword>
<name>A0A4Q0QDV8_9BRAD</name>
<protein>
    <submittedName>
        <fullName evidence="8">DoxX family protein</fullName>
    </submittedName>
</protein>
<dbReference type="InterPro" id="IPR051907">
    <property type="entry name" value="DoxX-like_oxidoreductase"/>
</dbReference>
<dbReference type="EMBL" id="RKMK01000034">
    <property type="protein sequence ID" value="RXG88964.1"/>
    <property type="molecule type" value="Genomic_DNA"/>
</dbReference>
<dbReference type="GO" id="GO:0005886">
    <property type="term" value="C:plasma membrane"/>
    <property type="evidence" value="ECO:0007669"/>
    <property type="project" value="UniProtKB-SubCell"/>
</dbReference>
<evidence type="ECO:0000256" key="5">
    <source>
        <dbReference type="ARBA" id="ARBA00022989"/>
    </source>
</evidence>
<keyword evidence="3" id="KW-1003">Cell membrane</keyword>
<dbReference type="PANTHER" id="PTHR33452:SF1">
    <property type="entry name" value="INNER MEMBRANE PROTEIN YPHA-RELATED"/>
    <property type="match status" value="1"/>
</dbReference>
<dbReference type="Pfam" id="PF07681">
    <property type="entry name" value="DoxX"/>
    <property type="match status" value="1"/>
</dbReference>
<evidence type="ECO:0000313" key="8">
    <source>
        <dbReference type="EMBL" id="RXG88964.1"/>
    </source>
</evidence>
<comment type="caution">
    <text evidence="8">The sequence shown here is derived from an EMBL/GenBank/DDBJ whole genome shotgun (WGS) entry which is preliminary data.</text>
</comment>
<keyword evidence="6 7" id="KW-0472">Membrane</keyword>
<organism evidence="8 9">
    <name type="scientific">Bradyrhizobium zhanjiangense</name>
    <dbReference type="NCBI Taxonomy" id="1325107"/>
    <lineage>
        <taxon>Bacteria</taxon>
        <taxon>Pseudomonadati</taxon>
        <taxon>Pseudomonadota</taxon>
        <taxon>Alphaproteobacteria</taxon>
        <taxon>Hyphomicrobiales</taxon>
        <taxon>Nitrobacteraceae</taxon>
        <taxon>Bradyrhizobium</taxon>
    </lineage>
</organism>
<feature type="transmembrane region" description="Helical" evidence="7">
    <location>
        <begin position="104"/>
        <end position="126"/>
    </location>
</feature>
<evidence type="ECO:0000313" key="9">
    <source>
        <dbReference type="Proteomes" id="UP000290174"/>
    </source>
</evidence>
<accession>A0A4Q0QDV8</accession>
<keyword evidence="4 7" id="KW-0812">Transmembrane</keyword>
<dbReference type="PANTHER" id="PTHR33452">
    <property type="entry name" value="OXIDOREDUCTASE CATD-RELATED"/>
    <property type="match status" value="1"/>
</dbReference>
<evidence type="ECO:0000256" key="1">
    <source>
        <dbReference type="ARBA" id="ARBA00004651"/>
    </source>
</evidence>
<sequence length="189" mass="20366">MITDQRMTAASGLPSLGLLLDKANDLIRTIAAPSLVQLVLRAALAVPFWRSGILKWDGFLRLNDTAVALFSDEFMLHLPGGPYHFPAPAVLAFLSGCGEIMFPILLVLGLGTRFAALGLLFMTVIVELTVPDGWPLHLTWAAMALALMAYGPGHISLDHLICRARSHARQDAAGLTARSGRCRPRASAR</sequence>
<dbReference type="RefSeq" id="WP_128956630.1">
    <property type="nucleotide sequence ID" value="NZ_RKMK01000034.1"/>
</dbReference>
<dbReference type="InterPro" id="IPR032808">
    <property type="entry name" value="DoxX"/>
</dbReference>
<evidence type="ECO:0000256" key="4">
    <source>
        <dbReference type="ARBA" id="ARBA00022692"/>
    </source>
</evidence>
<reference evidence="8 9" key="1">
    <citation type="submission" date="2018-11" db="EMBL/GenBank/DDBJ databases">
        <title>Bradyrhizobium sp. nov., isolated from effective nodules of peanut in China.</title>
        <authorList>
            <person name="Li Y."/>
        </authorList>
    </citation>
    <scope>NUCLEOTIDE SEQUENCE [LARGE SCALE GENOMIC DNA]</scope>
    <source>
        <strain evidence="8 9">CCBAU 51770</strain>
    </source>
</reference>
<dbReference type="Proteomes" id="UP000290174">
    <property type="component" value="Unassembled WGS sequence"/>
</dbReference>
<evidence type="ECO:0000256" key="7">
    <source>
        <dbReference type="SAM" id="Phobius"/>
    </source>
</evidence>
<feature type="transmembrane region" description="Helical" evidence="7">
    <location>
        <begin position="138"/>
        <end position="157"/>
    </location>
</feature>
<comment type="similarity">
    <text evidence="2">Belongs to the DoxX family.</text>
</comment>
<comment type="subcellular location">
    <subcellularLocation>
        <location evidence="1">Cell membrane</location>
        <topology evidence="1">Multi-pass membrane protein</topology>
    </subcellularLocation>
</comment>
<proteinExistence type="inferred from homology"/>
<evidence type="ECO:0000256" key="3">
    <source>
        <dbReference type="ARBA" id="ARBA00022475"/>
    </source>
</evidence>